<dbReference type="PRINTS" id="PR00320">
    <property type="entry name" value="GPROTEINBRPT"/>
</dbReference>
<accession>A0A0L6VG43</accession>
<dbReference type="InterPro" id="IPR001680">
    <property type="entry name" value="WD40_rpt"/>
</dbReference>
<sequence>MCSFSLYSTATIVTKIRKNIWGLFFFQAGVSTNKHSHSFFPSSYKPFRSWEPIHSNGNAAFSPGLKLLFSTLDQLTVISHLNTARKLATIDGDSSAVTSICCTHTCPVVQPTAFLLIAYRSLSVRIYSVQVSNLLNAPLQVQLIRTTARAHEAPISVSSADPTGRLFATGDTAGVVRVWDAQAGYCTHVFKGHGGIISALHFDVDLNANRARLAVGAGDCRIKLWDLTTKNLVGIFEGGHVSIIRGLAITRDGQNLVSGSRDKVLIIWNLSQTHSQPNGSQILKTIPIYESIESIGLIYPPNEQEELPCKKKSKKSKKSSCPGKTTAHNSSPLIYTAGEKGFVRLWNLESGAQVDSDENHQDFPTKDLVHVGISDTSPLFRFDPVSNTLLVNKTDQTLSLYTLPSLELGQQIVGSHDEIIDISILKSDSSHHQPSHLALATNSPLVRILSLGENDNDCRLLPGHQDIVLCLAKGKNHTWFVSGSKDKSARVWKAFPKIDPTSPELPTGKTIWKTIAACEGHVQSLGALSIAEFLDSKGKATTLLATASQDRTVKLWDLSPTLSSTVECADRHEPAKLKSLLTMQIHDKDINSIDFSPDCSLLGSGSQDRLGKLFSLDHSAKMGTTLKLQAILKGHSRGIWCIKFSKHDPYVITGSGDCTIKLWSTDQRVSSSSSKHSEGEQQGLNGFGSCLQTFEGHSNSILRLDFINFGKQIVSASSDCLLKLWDIKTQVCVATLGDESTSEEDVEAAGFLGAAATKAVGGTISESHEGKIWALDVVDEGGSEMVSAGADSRVICWKDVTGELSEKKAQEKEQEEGLQQDLTNFVREKDFGAAIKLLIKLDKPGRLLRLFTDLERAEGESDTDEFGRLDRLHTVTGSAQIDHVIQNLQPPELVKLLAHIKAWNAVPRSSSVAQNLLFLLFKSHSFNNLLLSHSHPPLPNHLSPHLNSELNTHSKNQLLRPHQLKDTLKVLLAYSDRHLAKIDKTVQESFSIDFLLNQFH</sequence>
<organism evidence="8 9">
    <name type="scientific">Puccinia sorghi</name>
    <dbReference type="NCBI Taxonomy" id="27349"/>
    <lineage>
        <taxon>Eukaryota</taxon>
        <taxon>Fungi</taxon>
        <taxon>Dikarya</taxon>
        <taxon>Basidiomycota</taxon>
        <taxon>Pucciniomycotina</taxon>
        <taxon>Pucciniomycetes</taxon>
        <taxon>Pucciniales</taxon>
        <taxon>Pucciniaceae</taxon>
        <taxon>Puccinia</taxon>
    </lineage>
</organism>
<evidence type="ECO:0000256" key="2">
    <source>
        <dbReference type="ARBA" id="ARBA00022574"/>
    </source>
</evidence>
<dbReference type="Proteomes" id="UP000037035">
    <property type="component" value="Unassembled WGS sequence"/>
</dbReference>
<feature type="repeat" description="WD" evidence="5">
    <location>
        <begin position="190"/>
        <end position="235"/>
    </location>
</feature>
<dbReference type="PANTHER" id="PTHR19854">
    <property type="entry name" value="TRANSDUCIN BETA-LIKE 3"/>
    <property type="match status" value="1"/>
</dbReference>
<dbReference type="GO" id="GO:0034511">
    <property type="term" value="F:U3 snoRNA binding"/>
    <property type="evidence" value="ECO:0007669"/>
    <property type="project" value="TreeGrafter"/>
</dbReference>
<comment type="caution">
    <text evidence="8">The sequence shown here is derived from an EMBL/GenBank/DDBJ whole genome shotgun (WGS) entry which is preliminary data.</text>
</comment>
<evidence type="ECO:0000313" key="9">
    <source>
        <dbReference type="Proteomes" id="UP000037035"/>
    </source>
</evidence>
<dbReference type="GO" id="GO:0030686">
    <property type="term" value="C:90S preribosome"/>
    <property type="evidence" value="ECO:0007669"/>
    <property type="project" value="TreeGrafter"/>
</dbReference>
<evidence type="ECO:0000259" key="7">
    <source>
        <dbReference type="Pfam" id="PF08625"/>
    </source>
</evidence>
<feature type="repeat" description="WD" evidence="5">
    <location>
        <begin position="583"/>
        <end position="624"/>
    </location>
</feature>
<dbReference type="Gene3D" id="2.130.10.10">
    <property type="entry name" value="YVTN repeat-like/Quinoprotein amine dehydrogenase"/>
    <property type="match status" value="4"/>
</dbReference>
<evidence type="ECO:0000256" key="6">
    <source>
        <dbReference type="SAM" id="MobiDB-lite"/>
    </source>
</evidence>
<feature type="repeat" description="WD" evidence="5">
    <location>
        <begin position="461"/>
        <end position="493"/>
    </location>
</feature>
<feature type="domain" description="U3 small nucleolar RNA-associated protein 13 C-terminal" evidence="7">
    <location>
        <begin position="819"/>
        <end position="998"/>
    </location>
</feature>
<dbReference type="PROSITE" id="PS50294">
    <property type="entry name" value="WD_REPEATS_REGION"/>
    <property type="match status" value="5"/>
</dbReference>
<evidence type="ECO:0000256" key="5">
    <source>
        <dbReference type="PROSITE-ProRule" id="PRU00221"/>
    </source>
</evidence>
<dbReference type="VEuPathDB" id="FungiDB:VP01_1674g1"/>
<gene>
    <name evidence="8" type="ORF">VP01_1674g1</name>
</gene>
<dbReference type="OrthoDB" id="5414888at2759"/>
<feature type="repeat" description="WD" evidence="5">
    <location>
        <begin position="694"/>
        <end position="735"/>
    </location>
</feature>
<feature type="repeat" description="WD" evidence="5">
    <location>
        <begin position="543"/>
        <end position="559"/>
    </location>
</feature>
<keyword evidence="4" id="KW-0539">Nucleus</keyword>
<dbReference type="AlphaFoldDB" id="A0A0L6VG43"/>
<keyword evidence="3" id="KW-0677">Repeat</keyword>
<dbReference type="STRING" id="27349.A0A0L6VG43"/>
<feature type="region of interest" description="Disordered" evidence="6">
    <location>
        <begin position="308"/>
        <end position="330"/>
    </location>
</feature>
<dbReference type="InterPro" id="IPR036322">
    <property type="entry name" value="WD40_repeat_dom_sf"/>
</dbReference>
<protein>
    <recommendedName>
        <fullName evidence="7">U3 small nucleolar RNA-associated protein 13 C-terminal domain-containing protein</fullName>
    </recommendedName>
</protein>
<name>A0A0L6VG43_9BASI</name>
<dbReference type="GO" id="GO:0000480">
    <property type="term" value="P:endonucleolytic cleavage in 5'-ETS of tricistronic rRNA transcript (SSU-rRNA, 5.8S rRNA, LSU-rRNA)"/>
    <property type="evidence" value="ECO:0007669"/>
    <property type="project" value="TreeGrafter"/>
</dbReference>
<dbReference type="Pfam" id="PF08625">
    <property type="entry name" value="Utp13"/>
    <property type="match status" value="1"/>
</dbReference>
<feature type="repeat" description="WD" evidence="5">
    <location>
        <begin position="632"/>
        <end position="673"/>
    </location>
</feature>
<comment type="subcellular location">
    <subcellularLocation>
        <location evidence="1">Nucleus</location>
        <location evidence="1">Nucleolus</location>
    </subcellularLocation>
</comment>
<proteinExistence type="predicted"/>
<dbReference type="InterPro" id="IPR013934">
    <property type="entry name" value="Utp13_C"/>
</dbReference>
<dbReference type="PROSITE" id="PS00678">
    <property type="entry name" value="WD_REPEATS_1"/>
    <property type="match status" value="3"/>
</dbReference>
<dbReference type="EMBL" id="LAVV01006475">
    <property type="protein sequence ID" value="KNZ59723.1"/>
    <property type="molecule type" value="Genomic_DNA"/>
</dbReference>
<dbReference type="InterPro" id="IPR019775">
    <property type="entry name" value="WD40_repeat_CS"/>
</dbReference>
<dbReference type="Pfam" id="PF00400">
    <property type="entry name" value="WD40"/>
    <property type="match status" value="8"/>
</dbReference>
<dbReference type="SUPFAM" id="SSF50978">
    <property type="entry name" value="WD40 repeat-like"/>
    <property type="match status" value="2"/>
</dbReference>
<dbReference type="CDD" id="cd00200">
    <property type="entry name" value="WD40"/>
    <property type="match status" value="1"/>
</dbReference>
<feature type="repeat" description="WD" evidence="5">
    <location>
        <begin position="237"/>
        <end position="278"/>
    </location>
</feature>
<evidence type="ECO:0000313" key="8">
    <source>
        <dbReference type="EMBL" id="KNZ59723.1"/>
    </source>
</evidence>
<reference evidence="8 9" key="1">
    <citation type="submission" date="2015-08" db="EMBL/GenBank/DDBJ databases">
        <title>Next Generation Sequencing and Analysis of the Genome of Puccinia sorghi L Schw, the Causal Agent of Maize Common Rust.</title>
        <authorList>
            <person name="Rochi L."/>
            <person name="Burguener G."/>
            <person name="Darino M."/>
            <person name="Turjanski A."/>
            <person name="Kreff E."/>
            <person name="Dieguez M.J."/>
            <person name="Sacco F."/>
        </authorList>
    </citation>
    <scope>NUCLEOTIDE SEQUENCE [LARGE SCALE GENOMIC DNA]</scope>
    <source>
        <strain evidence="8 9">RO10H11247</strain>
    </source>
</reference>
<dbReference type="SMART" id="SM00320">
    <property type="entry name" value="WD40"/>
    <property type="match status" value="11"/>
</dbReference>
<dbReference type="PANTHER" id="PTHR19854:SF15">
    <property type="entry name" value="TRANSDUCIN BETA-LIKE PROTEIN 3"/>
    <property type="match status" value="1"/>
</dbReference>
<dbReference type="GO" id="GO:0032040">
    <property type="term" value="C:small-subunit processome"/>
    <property type="evidence" value="ECO:0007669"/>
    <property type="project" value="InterPro"/>
</dbReference>
<dbReference type="GO" id="GO:0000472">
    <property type="term" value="P:endonucleolytic cleavage to generate mature 5'-end of SSU-rRNA from (SSU-rRNA, 5.8S rRNA, LSU-rRNA)"/>
    <property type="evidence" value="ECO:0007669"/>
    <property type="project" value="TreeGrafter"/>
</dbReference>
<feature type="repeat" description="WD" evidence="5">
    <location>
        <begin position="148"/>
        <end position="189"/>
    </location>
</feature>
<dbReference type="InterPro" id="IPR015943">
    <property type="entry name" value="WD40/YVTN_repeat-like_dom_sf"/>
</dbReference>
<dbReference type="PROSITE" id="PS50082">
    <property type="entry name" value="WD_REPEATS_2"/>
    <property type="match status" value="8"/>
</dbReference>
<evidence type="ECO:0000256" key="3">
    <source>
        <dbReference type="ARBA" id="ARBA00022737"/>
    </source>
</evidence>
<keyword evidence="9" id="KW-1185">Reference proteome</keyword>
<dbReference type="InterPro" id="IPR020472">
    <property type="entry name" value="WD40_PAC1"/>
</dbReference>
<evidence type="ECO:0000256" key="4">
    <source>
        <dbReference type="ARBA" id="ARBA00023242"/>
    </source>
</evidence>
<evidence type="ECO:0000256" key="1">
    <source>
        <dbReference type="ARBA" id="ARBA00004604"/>
    </source>
</evidence>
<keyword evidence="2 5" id="KW-0853">WD repeat</keyword>